<dbReference type="EMBL" id="HBHX01052511">
    <property type="protein sequence ID" value="CAE0132026.1"/>
    <property type="molecule type" value="Transcribed_RNA"/>
</dbReference>
<name>A0A7S3F888_9EUKA</name>
<protein>
    <submittedName>
        <fullName evidence="8">Uncharacterized protein</fullName>
    </submittedName>
</protein>
<keyword evidence="2" id="KW-0479">Metal-binding</keyword>
<dbReference type="PANTHER" id="PTHR45630">
    <property type="entry name" value="CATION-TRANSPORTING ATPASE-RELATED"/>
    <property type="match status" value="1"/>
</dbReference>
<evidence type="ECO:0000256" key="5">
    <source>
        <dbReference type="ARBA" id="ARBA00022842"/>
    </source>
</evidence>
<dbReference type="SUPFAM" id="SSF81665">
    <property type="entry name" value="Calcium ATPase, transmembrane domain M"/>
    <property type="match status" value="1"/>
</dbReference>
<sequence length="350" mass="38695">MPMVRPGDASVAAPFTSRSPSVKHIVDLIRQGRCTLLSALQQQQIMMLESTINAFVLSALSLEGARSSERQMIASSWLLMIASLAFSYATPIEKMHPVRPLKSLFHPAIFFSMLGQAVIHLFCMWTAVQMAREEMGPTKLAEVVAFHRKEALKEQREMEAEKAMEEGDYAASMMAMWMTPFMPNLLNTCVFLVETSQCVAVLLVNYKGRPWMKGLTENHALFLSVFACVVGCAACAWGIFPELNKMIHLEAFPNDDFRVKVMGLVGASLAGTLIWDRICTAVFAPHIFKALLEEFKSLTLADALPALLSLGKVLGVLIILGQGNILLIIGGFFLYKKYKAAQEEAAKKQA</sequence>
<keyword evidence="7" id="KW-0472">Membrane</keyword>
<feature type="transmembrane region" description="Helical" evidence="7">
    <location>
        <begin position="104"/>
        <end position="128"/>
    </location>
</feature>
<proteinExistence type="predicted"/>
<keyword evidence="5" id="KW-0460">Magnesium</keyword>
<feature type="transmembrane region" description="Helical" evidence="7">
    <location>
        <begin position="74"/>
        <end position="92"/>
    </location>
</feature>
<dbReference type="InterPro" id="IPR023298">
    <property type="entry name" value="ATPase_P-typ_TM_dom_sf"/>
</dbReference>
<gene>
    <name evidence="8" type="ORF">HERI1096_LOCUS28988</name>
</gene>
<evidence type="ECO:0000256" key="2">
    <source>
        <dbReference type="ARBA" id="ARBA00022723"/>
    </source>
</evidence>
<feature type="transmembrane region" description="Helical" evidence="7">
    <location>
        <begin position="184"/>
        <end position="206"/>
    </location>
</feature>
<keyword evidence="6" id="KW-1278">Translocase</keyword>
<evidence type="ECO:0000256" key="3">
    <source>
        <dbReference type="ARBA" id="ARBA00022741"/>
    </source>
</evidence>
<feature type="transmembrane region" description="Helical" evidence="7">
    <location>
        <begin position="261"/>
        <end position="288"/>
    </location>
</feature>
<keyword evidence="7" id="KW-0812">Transmembrane</keyword>
<dbReference type="GO" id="GO:0140358">
    <property type="term" value="F:P-type transmembrane transporter activity"/>
    <property type="evidence" value="ECO:0007669"/>
    <property type="project" value="InterPro"/>
</dbReference>
<dbReference type="GO" id="GO:0019829">
    <property type="term" value="F:ATPase-coupled monoatomic cation transmembrane transporter activity"/>
    <property type="evidence" value="ECO:0007669"/>
    <property type="project" value="TreeGrafter"/>
</dbReference>
<evidence type="ECO:0000256" key="4">
    <source>
        <dbReference type="ARBA" id="ARBA00022840"/>
    </source>
</evidence>
<feature type="transmembrane region" description="Helical" evidence="7">
    <location>
        <begin position="218"/>
        <end position="240"/>
    </location>
</feature>
<dbReference type="GO" id="GO:0005524">
    <property type="term" value="F:ATP binding"/>
    <property type="evidence" value="ECO:0007669"/>
    <property type="project" value="UniProtKB-KW"/>
</dbReference>
<keyword evidence="4" id="KW-0067">ATP-binding</keyword>
<dbReference type="GO" id="GO:0016020">
    <property type="term" value="C:membrane"/>
    <property type="evidence" value="ECO:0007669"/>
    <property type="project" value="UniProtKB-SubCell"/>
</dbReference>
<feature type="transmembrane region" description="Helical" evidence="7">
    <location>
        <begin position="313"/>
        <end position="335"/>
    </location>
</feature>
<evidence type="ECO:0000256" key="7">
    <source>
        <dbReference type="SAM" id="Phobius"/>
    </source>
</evidence>
<evidence type="ECO:0000256" key="6">
    <source>
        <dbReference type="ARBA" id="ARBA00022967"/>
    </source>
</evidence>
<comment type="subcellular location">
    <subcellularLocation>
        <location evidence="1">Membrane</location>
        <topology evidence="1">Multi-pass membrane protein</topology>
    </subcellularLocation>
</comment>
<accession>A0A7S3F888</accession>
<organism evidence="8">
    <name type="scientific">Haptolina ericina</name>
    <dbReference type="NCBI Taxonomy" id="156174"/>
    <lineage>
        <taxon>Eukaryota</taxon>
        <taxon>Haptista</taxon>
        <taxon>Haptophyta</taxon>
        <taxon>Prymnesiophyceae</taxon>
        <taxon>Prymnesiales</taxon>
        <taxon>Prymnesiaceae</taxon>
        <taxon>Haptolina</taxon>
    </lineage>
</organism>
<keyword evidence="3" id="KW-0547">Nucleotide-binding</keyword>
<dbReference type="GO" id="GO:0046872">
    <property type="term" value="F:metal ion binding"/>
    <property type="evidence" value="ECO:0007669"/>
    <property type="project" value="UniProtKB-KW"/>
</dbReference>
<dbReference type="InterPro" id="IPR006544">
    <property type="entry name" value="P-type_TPase_V"/>
</dbReference>
<evidence type="ECO:0000256" key="1">
    <source>
        <dbReference type="ARBA" id="ARBA00004141"/>
    </source>
</evidence>
<dbReference type="AlphaFoldDB" id="A0A7S3F888"/>
<dbReference type="PANTHER" id="PTHR45630:SF6">
    <property type="entry name" value="CATION-TRANSPORTING P-TYPE ATPASE N-TERMINAL DOMAIN-CONTAINING PROTEIN"/>
    <property type="match status" value="1"/>
</dbReference>
<keyword evidence="7" id="KW-1133">Transmembrane helix</keyword>
<evidence type="ECO:0000313" key="8">
    <source>
        <dbReference type="EMBL" id="CAE0132026.1"/>
    </source>
</evidence>
<reference evidence="8" key="1">
    <citation type="submission" date="2021-01" db="EMBL/GenBank/DDBJ databases">
        <authorList>
            <person name="Corre E."/>
            <person name="Pelletier E."/>
            <person name="Niang G."/>
            <person name="Scheremetjew M."/>
            <person name="Finn R."/>
            <person name="Kale V."/>
            <person name="Holt S."/>
            <person name="Cochrane G."/>
            <person name="Meng A."/>
            <person name="Brown T."/>
            <person name="Cohen L."/>
        </authorList>
    </citation>
    <scope>NUCLEOTIDE SEQUENCE</scope>
    <source>
        <strain evidence="8">CCMP281</strain>
    </source>
</reference>